<dbReference type="Proteomes" id="UP000791080">
    <property type="component" value="Unassembled WGS sequence"/>
</dbReference>
<dbReference type="EMBL" id="AUBJ02000001">
    <property type="protein sequence ID" value="MCP2330301.1"/>
    <property type="molecule type" value="Genomic_DNA"/>
</dbReference>
<dbReference type="Gene3D" id="3.30.465.10">
    <property type="match status" value="1"/>
</dbReference>
<accession>A0ABT1JDU3</accession>
<reference evidence="2 3" key="1">
    <citation type="submission" date="2022-06" db="EMBL/GenBank/DDBJ databases">
        <title>Genomic Encyclopedia of Type Strains, Phase I: the one thousand microbial genomes (KMG-I) project.</title>
        <authorList>
            <person name="Kyrpides N."/>
        </authorList>
    </citation>
    <scope>NUCLEOTIDE SEQUENCE [LARGE SCALE GENOMIC DNA]</scope>
    <source>
        <strain evidence="2 3">DSM 43889</strain>
    </source>
</reference>
<protein>
    <submittedName>
        <fullName evidence="2">CO or xanthine dehydrogenase, FAD-binding subunit</fullName>
    </submittedName>
</protein>
<dbReference type="RefSeq" id="WP_026418146.1">
    <property type="nucleotide sequence ID" value="NZ_AUBJ02000001.1"/>
</dbReference>
<dbReference type="PANTHER" id="PTHR42659:SF9">
    <property type="entry name" value="XANTHINE DEHYDROGENASE FAD-BINDING SUBUNIT XDHB-RELATED"/>
    <property type="match status" value="1"/>
</dbReference>
<dbReference type="PROSITE" id="PS51387">
    <property type="entry name" value="FAD_PCMH"/>
    <property type="match status" value="1"/>
</dbReference>
<evidence type="ECO:0000259" key="1">
    <source>
        <dbReference type="PROSITE" id="PS51387"/>
    </source>
</evidence>
<keyword evidence="3" id="KW-1185">Reference proteome</keyword>
<dbReference type="PANTHER" id="PTHR42659">
    <property type="entry name" value="XANTHINE DEHYDROGENASE SUBUNIT C-RELATED"/>
    <property type="match status" value="1"/>
</dbReference>
<feature type="domain" description="FAD-binding PCMH-type" evidence="1">
    <location>
        <begin position="1"/>
        <end position="172"/>
    </location>
</feature>
<dbReference type="InterPro" id="IPR002346">
    <property type="entry name" value="Mopterin_DH_FAD-bd"/>
</dbReference>
<dbReference type="InterPro" id="IPR036318">
    <property type="entry name" value="FAD-bd_PCMH-like_sf"/>
</dbReference>
<evidence type="ECO:0000313" key="3">
    <source>
        <dbReference type="Proteomes" id="UP000791080"/>
    </source>
</evidence>
<dbReference type="Pfam" id="PF00941">
    <property type="entry name" value="FAD_binding_5"/>
    <property type="match status" value="1"/>
</dbReference>
<comment type="caution">
    <text evidence="2">The sequence shown here is derived from an EMBL/GenBank/DDBJ whole genome shotgun (WGS) entry which is preliminary data.</text>
</comment>
<gene>
    <name evidence="2" type="ORF">G443_000571</name>
</gene>
<organism evidence="2 3">
    <name type="scientific">Actinoalloteichus caeruleus DSM 43889</name>
    <dbReference type="NCBI Taxonomy" id="1120930"/>
    <lineage>
        <taxon>Bacteria</taxon>
        <taxon>Bacillati</taxon>
        <taxon>Actinomycetota</taxon>
        <taxon>Actinomycetes</taxon>
        <taxon>Pseudonocardiales</taxon>
        <taxon>Pseudonocardiaceae</taxon>
        <taxon>Actinoalloteichus</taxon>
        <taxon>Actinoalloteichus cyanogriseus</taxon>
    </lineage>
</organism>
<dbReference type="InterPro" id="IPR016169">
    <property type="entry name" value="FAD-bd_PCMH_sub2"/>
</dbReference>
<dbReference type="SUPFAM" id="SSF56176">
    <property type="entry name" value="FAD-binding/transporter-associated domain-like"/>
    <property type="match status" value="1"/>
</dbReference>
<sequence length="269" mass="28485">MDLNTVTEVRDARQRGEWRPGDAWLAGGTYLFSEPQPHLRRLVDLARMDWPPVAILADGSWEIAATCTIAELSAFAATTGPATSGLVERCCRAFLASVKIWNTATVGGNLCLALPAGPMISLTAALGAVCRLIATDGTRRALPVTDLITGPARTALTEGELLRSVTIPARALSARTAFRRASQHQHGRSSALLVGTLDGRRFSLTVTASTPRPVVLEFAAPPTAEALSTAIDGAVGGNWLDDVHGIPAWRRHLTLRLADEVLAELGAAP</sequence>
<evidence type="ECO:0000313" key="2">
    <source>
        <dbReference type="EMBL" id="MCP2330301.1"/>
    </source>
</evidence>
<name>A0ABT1JDU3_ACTCY</name>
<proteinExistence type="predicted"/>
<dbReference type="InterPro" id="IPR016166">
    <property type="entry name" value="FAD-bd_PCMH"/>
</dbReference>
<dbReference type="InterPro" id="IPR051312">
    <property type="entry name" value="Diverse_Substr_Oxidored"/>
</dbReference>